<reference evidence="2 3" key="1">
    <citation type="submission" date="2016-10" db="EMBL/GenBank/DDBJ databases">
        <title>Comparative genome analysis of multiple Pseudomonas spp. focuses on biocontrol and plant growth promoting traits.</title>
        <authorList>
            <person name="Tao X.-Y."/>
            <person name="Taylor C.G."/>
        </authorList>
    </citation>
    <scope>NUCLEOTIDE SEQUENCE [LARGE SCALE GENOMIC DNA]</scope>
    <source>
        <strain evidence="2 3">36C6</strain>
    </source>
</reference>
<evidence type="ECO:0000313" key="2">
    <source>
        <dbReference type="EMBL" id="RON16062.1"/>
    </source>
</evidence>
<organism evidence="2 3">
    <name type="scientific">Pseudomonas frederiksbergensis</name>
    <dbReference type="NCBI Taxonomy" id="104087"/>
    <lineage>
        <taxon>Bacteria</taxon>
        <taxon>Pseudomonadati</taxon>
        <taxon>Pseudomonadota</taxon>
        <taxon>Gammaproteobacteria</taxon>
        <taxon>Pseudomonadales</taxon>
        <taxon>Pseudomonadaceae</taxon>
        <taxon>Pseudomonas</taxon>
    </lineage>
</organism>
<protein>
    <submittedName>
        <fullName evidence="2">Uncharacterized protein</fullName>
    </submittedName>
</protein>
<dbReference type="AlphaFoldDB" id="A0A423HSA9"/>
<evidence type="ECO:0000313" key="3">
    <source>
        <dbReference type="Proteomes" id="UP000284002"/>
    </source>
</evidence>
<sequence length="154" mass="16343">MSAALRLVSSIAESDVIPTDKEALAERFGAVPGESKADKVKRQNRERQQKKRLRDAQAKLKAEAFHLPAITFYGGTVQAMIDVCKAGGFEESAEALTLLAHGGARLAGKDPQAFAALLAPVLAALALAGADLAKRDRHAFELLIAPPSRKGAEE</sequence>
<accession>A0A423HSA9</accession>
<dbReference type="Proteomes" id="UP000284002">
    <property type="component" value="Unassembled WGS sequence"/>
</dbReference>
<dbReference type="RefSeq" id="WP_123358264.1">
    <property type="nucleotide sequence ID" value="NZ_MOBM01000014.1"/>
</dbReference>
<feature type="compositionally biased region" description="Basic and acidic residues" evidence="1">
    <location>
        <begin position="35"/>
        <end position="47"/>
    </location>
</feature>
<comment type="caution">
    <text evidence="2">The sequence shown here is derived from an EMBL/GenBank/DDBJ whole genome shotgun (WGS) entry which is preliminary data.</text>
</comment>
<dbReference type="EMBL" id="MOBM01000014">
    <property type="protein sequence ID" value="RON16062.1"/>
    <property type="molecule type" value="Genomic_DNA"/>
</dbReference>
<feature type="region of interest" description="Disordered" evidence="1">
    <location>
        <begin position="28"/>
        <end position="53"/>
    </location>
</feature>
<proteinExistence type="predicted"/>
<name>A0A423HSA9_9PSED</name>
<evidence type="ECO:0000256" key="1">
    <source>
        <dbReference type="SAM" id="MobiDB-lite"/>
    </source>
</evidence>
<gene>
    <name evidence="2" type="ORF">BK662_11580</name>
</gene>